<evidence type="ECO:0000256" key="2">
    <source>
        <dbReference type="ARBA" id="ARBA00009800"/>
    </source>
</evidence>
<dbReference type="Gene3D" id="3.20.20.80">
    <property type="entry name" value="Glycosidases"/>
    <property type="match status" value="1"/>
</dbReference>
<feature type="chain" id="PRO_5036113166" evidence="11">
    <location>
        <begin position="20"/>
        <end position="588"/>
    </location>
</feature>
<evidence type="ECO:0000256" key="7">
    <source>
        <dbReference type="ARBA" id="ARBA00023180"/>
    </source>
</evidence>
<dbReference type="EMBL" id="QZWG01000006">
    <property type="protein sequence ID" value="RZC08385.1"/>
    <property type="molecule type" value="Genomic_DNA"/>
</dbReference>
<sequence>MRFRIALFLFLASLQATLSQDIEHGSLLVDGAQTKAETGDNFICATIDWWPHDKCDYNHCPWGYSSVVNLVSVLECICIEIEMNTLEFMFPFHSQSSNFIYCSLQCGLIFQDLSHPFLAKAIQALKPLRIRLGGSLQDRVLYDVGSLKSPCHPLQSVKGELFGFSKGCLHMKRWDELNQFFNETGAIVTFGLNLLHGKHQISHNVWEGAWDPTNAYNFIEYTISKGYKIDSWELGNELSGKGIGASVGVAQYGKDLIKLKQILSTLYENSNFKPSLVAPGGFYEKHWYDRLLQVSGSGIINVLTHHIYNLGPGSDEHLERKILDPERLSRVESIFSNLSETIQKYGPWCSAWVGEAGGAFNSGGNDVSNRFLNSFWYLDQLGMASSYSTKVYCRQTLIGGNYGLLNTTTFAPNPDYYSALLWHQLMGKKVLAVSSDVSSPFLRTYAHCAKDRAGVTLLLINLSNQTDFILTVRNPVTASVVENEVATGTHKESSFFDKLKKTFSWVGTKGSEVTFREEYHLTPKDGYLRSQTMVLNGIPLELTDEGDLPRLDPVRNNLRSPIYMTPLSIAFVVYPNFDAPACATHRKL</sequence>
<reference evidence="12 14" key="1">
    <citation type="submission" date="2018-09" db="EMBL/GenBank/DDBJ databases">
        <title>A high-quality reference genome of wild soybean provides a powerful tool to mine soybean genomes.</title>
        <authorList>
            <person name="Xie M."/>
            <person name="Chung C.Y.L."/>
            <person name="Li M.-W."/>
            <person name="Wong F.-L."/>
            <person name="Chan T.-F."/>
            <person name="Lam H.-M."/>
        </authorList>
    </citation>
    <scope>NUCLEOTIDE SEQUENCE [LARGE SCALE GENOMIC DNA]</scope>
    <source>
        <strain evidence="14">cv. W05</strain>
        <tissue evidence="12">Hypocotyl of etiolated seedlings</tissue>
    </source>
</reference>
<comment type="caution">
    <text evidence="12">The sequence shown here is derived from an EMBL/GenBank/DDBJ whole genome shotgun (WGS) entry which is preliminary data.</text>
</comment>
<keyword evidence="6" id="KW-0472">Membrane</keyword>
<organism evidence="12 14">
    <name type="scientific">Glycine soja</name>
    <name type="common">Wild soybean</name>
    <dbReference type="NCBI Taxonomy" id="3848"/>
    <lineage>
        <taxon>Eukaryota</taxon>
        <taxon>Viridiplantae</taxon>
        <taxon>Streptophyta</taxon>
        <taxon>Embryophyta</taxon>
        <taxon>Tracheophyta</taxon>
        <taxon>Spermatophyta</taxon>
        <taxon>Magnoliopsida</taxon>
        <taxon>eudicotyledons</taxon>
        <taxon>Gunneridae</taxon>
        <taxon>Pentapetalae</taxon>
        <taxon>rosids</taxon>
        <taxon>fabids</taxon>
        <taxon>Fabales</taxon>
        <taxon>Fabaceae</taxon>
        <taxon>Papilionoideae</taxon>
        <taxon>50 kb inversion clade</taxon>
        <taxon>NPAAA clade</taxon>
        <taxon>indigoferoid/millettioid clade</taxon>
        <taxon>Phaseoleae</taxon>
        <taxon>Glycine</taxon>
        <taxon>Glycine subgen. Soja</taxon>
    </lineage>
</organism>
<dbReference type="GO" id="GO:0005765">
    <property type="term" value="C:lysosomal membrane"/>
    <property type="evidence" value="ECO:0007669"/>
    <property type="project" value="UniProtKB-SubCell"/>
</dbReference>
<dbReference type="SUPFAM" id="SSF51445">
    <property type="entry name" value="(Trans)glycosidases"/>
    <property type="match status" value="1"/>
</dbReference>
<dbReference type="GO" id="GO:0005576">
    <property type="term" value="C:extracellular region"/>
    <property type="evidence" value="ECO:0007669"/>
    <property type="project" value="UniProtKB-SubCell"/>
</dbReference>
<keyword evidence="14" id="KW-1185">Reference proteome</keyword>
<evidence type="ECO:0000256" key="10">
    <source>
        <dbReference type="ARBA" id="ARBA00055929"/>
    </source>
</evidence>
<keyword evidence="5" id="KW-0378">Hydrolase</keyword>
<dbReference type="GO" id="GO:0009505">
    <property type="term" value="C:plant-type cell wall"/>
    <property type="evidence" value="ECO:0007669"/>
    <property type="project" value="TreeGrafter"/>
</dbReference>
<feature type="signal peptide" evidence="11">
    <location>
        <begin position="1"/>
        <end position="19"/>
    </location>
</feature>
<dbReference type="PANTHER" id="PTHR14363:SF31">
    <property type="entry name" value="GLYCOSIDE HYDROLASE FAMILY 79 AMINO-TERMINAL DOMAIN PROTEIN"/>
    <property type="match status" value="1"/>
</dbReference>
<dbReference type="InterPro" id="IPR017853">
    <property type="entry name" value="GH"/>
</dbReference>
<dbReference type="AlphaFoldDB" id="A0A445KC62"/>
<dbReference type="EMBL" id="QZWG01000006">
    <property type="protein sequence ID" value="RZC08386.1"/>
    <property type="molecule type" value="Genomic_DNA"/>
</dbReference>
<keyword evidence="8" id="KW-0458">Lysosome</keyword>
<protein>
    <submittedName>
        <fullName evidence="12">Heparanase-like protein 1 isoform B</fullName>
    </submittedName>
    <submittedName>
        <fullName evidence="13">Heparanase-like protein 1 isoform C</fullName>
    </submittedName>
</protein>
<evidence type="ECO:0000313" key="14">
    <source>
        <dbReference type="Proteomes" id="UP000289340"/>
    </source>
</evidence>
<name>A0A445KC62_GLYSO</name>
<dbReference type="FunFam" id="3.20.20.80:FF:000023">
    <property type="entry name" value="heparanase-like protein 3"/>
    <property type="match status" value="1"/>
</dbReference>
<comment type="similarity">
    <text evidence="2">Belongs to the glycosyl hydrolase 79 family.</text>
</comment>
<dbReference type="GO" id="GO:0004566">
    <property type="term" value="F:beta-glucuronidase activity"/>
    <property type="evidence" value="ECO:0007669"/>
    <property type="project" value="TreeGrafter"/>
</dbReference>
<evidence type="ECO:0000256" key="9">
    <source>
        <dbReference type="ARBA" id="ARBA00023765"/>
    </source>
</evidence>
<evidence type="ECO:0000256" key="11">
    <source>
        <dbReference type="SAM" id="SignalP"/>
    </source>
</evidence>
<keyword evidence="4 11" id="KW-0732">Signal</keyword>
<comment type="function">
    <text evidence="10">Endoglycosidase which is a cell surface and extracellular matrix-degrading enzyme. Cleaves heparan sulfate proteoglycans (HSPGs) into heparan sulfate side chains and core proteoglycans.</text>
</comment>
<gene>
    <name evidence="12" type="ORF">D0Y65_015220</name>
</gene>
<comment type="subcellular location">
    <subcellularLocation>
        <location evidence="9">Lysosome membrane</location>
        <topology evidence="9">Peripheral membrane protein</topology>
    </subcellularLocation>
    <subcellularLocation>
        <location evidence="1">Secreted</location>
    </subcellularLocation>
</comment>
<evidence type="ECO:0000256" key="4">
    <source>
        <dbReference type="ARBA" id="ARBA00022729"/>
    </source>
</evidence>
<proteinExistence type="inferred from homology"/>
<evidence type="ECO:0000313" key="13">
    <source>
        <dbReference type="EMBL" id="RZC08386.1"/>
    </source>
</evidence>
<evidence type="ECO:0000256" key="5">
    <source>
        <dbReference type="ARBA" id="ARBA00022801"/>
    </source>
</evidence>
<dbReference type="Proteomes" id="UP000289340">
    <property type="component" value="Chromosome 6"/>
</dbReference>
<keyword evidence="3" id="KW-0964">Secreted</keyword>
<dbReference type="InterPro" id="IPR005199">
    <property type="entry name" value="Glyco_hydro_79"/>
</dbReference>
<evidence type="ECO:0000256" key="1">
    <source>
        <dbReference type="ARBA" id="ARBA00004613"/>
    </source>
</evidence>
<evidence type="ECO:0000256" key="8">
    <source>
        <dbReference type="ARBA" id="ARBA00023228"/>
    </source>
</evidence>
<dbReference type="Pfam" id="PF03662">
    <property type="entry name" value="Glyco_hydro_79n"/>
    <property type="match status" value="2"/>
</dbReference>
<accession>A0A445KC62</accession>
<dbReference type="PANTHER" id="PTHR14363">
    <property type="entry name" value="HEPARANASE-RELATED"/>
    <property type="match status" value="1"/>
</dbReference>
<evidence type="ECO:0000256" key="3">
    <source>
        <dbReference type="ARBA" id="ARBA00022525"/>
    </source>
</evidence>
<keyword evidence="7" id="KW-0325">Glycoprotein</keyword>
<evidence type="ECO:0000313" key="12">
    <source>
        <dbReference type="EMBL" id="RZC08385.1"/>
    </source>
</evidence>
<evidence type="ECO:0000256" key="6">
    <source>
        <dbReference type="ARBA" id="ARBA00023136"/>
    </source>
</evidence>